<sequence length="71" mass="7726">MAPHLPEPSLAKDPRITIGLDSDDPAGNKASFPSTWMGSSSVDYSLHEQPVVRVPYARLQRASDKCASKED</sequence>
<dbReference type="GeneID" id="73325142"/>
<name>A0AA37LCR4_9PEZI</name>
<accession>A0AA37LCR4</accession>
<comment type="caution">
    <text evidence="2">The sequence shown here is derived from an EMBL/GenBank/DDBJ whole genome shotgun (WGS) entry which is preliminary data.</text>
</comment>
<protein>
    <submittedName>
        <fullName evidence="2">Uncharacterized protein</fullName>
    </submittedName>
</protein>
<feature type="region of interest" description="Disordered" evidence="1">
    <location>
        <begin position="1"/>
        <end position="32"/>
    </location>
</feature>
<dbReference type="Proteomes" id="UP001055115">
    <property type="component" value="Unassembled WGS sequence"/>
</dbReference>
<keyword evidence="3" id="KW-1185">Reference proteome</keyword>
<reference evidence="2 3" key="1">
    <citation type="submission" date="2022-03" db="EMBL/GenBank/DDBJ databases">
        <title>Genome data of Colletotrichum spp.</title>
        <authorList>
            <person name="Utami Y.D."/>
            <person name="Hiruma K."/>
        </authorList>
    </citation>
    <scope>NUCLEOTIDE SEQUENCE [LARGE SCALE GENOMIC DNA]</scope>
    <source>
        <strain evidence="2 3">MAFF 239500</strain>
    </source>
</reference>
<evidence type="ECO:0000256" key="1">
    <source>
        <dbReference type="SAM" id="MobiDB-lite"/>
    </source>
</evidence>
<evidence type="ECO:0000313" key="3">
    <source>
        <dbReference type="Proteomes" id="UP001055115"/>
    </source>
</evidence>
<organism evidence="2 3">
    <name type="scientific">Colletotrichum spaethianum</name>
    <dbReference type="NCBI Taxonomy" id="700344"/>
    <lineage>
        <taxon>Eukaryota</taxon>
        <taxon>Fungi</taxon>
        <taxon>Dikarya</taxon>
        <taxon>Ascomycota</taxon>
        <taxon>Pezizomycotina</taxon>
        <taxon>Sordariomycetes</taxon>
        <taxon>Hypocreomycetidae</taxon>
        <taxon>Glomerellales</taxon>
        <taxon>Glomerellaceae</taxon>
        <taxon>Colletotrichum</taxon>
        <taxon>Colletotrichum spaethianum species complex</taxon>
    </lineage>
</organism>
<gene>
    <name evidence="2" type="ORF">ColSpa_04340</name>
</gene>
<evidence type="ECO:0000313" key="2">
    <source>
        <dbReference type="EMBL" id="GKT44159.1"/>
    </source>
</evidence>
<proteinExistence type="predicted"/>
<dbReference type="EMBL" id="BQXU01000009">
    <property type="protein sequence ID" value="GKT44159.1"/>
    <property type="molecule type" value="Genomic_DNA"/>
</dbReference>
<dbReference type="RefSeq" id="XP_049126509.1">
    <property type="nucleotide sequence ID" value="XM_049270552.1"/>
</dbReference>
<dbReference type="AlphaFoldDB" id="A0AA37LCR4"/>